<dbReference type="GO" id="GO:0004640">
    <property type="term" value="F:phosphoribosylanthranilate isomerase activity"/>
    <property type="evidence" value="ECO:0007669"/>
    <property type="project" value="InterPro"/>
</dbReference>
<organism evidence="1 2">
    <name type="scientific">Exidia glandulosa HHB12029</name>
    <dbReference type="NCBI Taxonomy" id="1314781"/>
    <lineage>
        <taxon>Eukaryota</taxon>
        <taxon>Fungi</taxon>
        <taxon>Dikarya</taxon>
        <taxon>Basidiomycota</taxon>
        <taxon>Agaricomycotina</taxon>
        <taxon>Agaricomycetes</taxon>
        <taxon>Auriculariales</taxon>
        <taxon>Exidiaceae</taxon>
        <taxon>Exidia</taxon>
    </lineage>
</organism>
<dbReference type="EMBL" id="KV425919">
    <property type="protein sequence ID" value="KZV98435.1"/>
    <property type="molecule type" value="Genomic_DNA"/>
</dbReference>
<dbReference type="GO" id="GO:0000162">
    <property type="term" value="P:L-tryptophan biosynthetic process"/>
    <property type="evidence" value="ECO:0007669"/>
    <property type="project" value="UniProtKB-KW"/>
</dbReference>
<gene>
    <name evidence="1" type="ORF">EXIGLDRAFT_763579</name>
</gene>
<accession>A0A165LWQ7</accession>
<reference evidence="1 2" key="1">
    <citation type="journal article" date="2016" name="Mol. Biol. Evol.">
        <title>Comparative Genomics of Early-Diverging Mushroom-Forming Fungi Provides Insights into the Origins of Lignocellulose Decay Capabilities.</title>
        <authorList>
            <person name="Nagy L.G."/>
            <person name="Riley R."/>
            <person name="Tritt A."/>
            <person name="Adam C."/>
            <person name="Daum C."/>
            <person name="Floudas D."/>
            <person name="Sun H."/>
            <person name="Yadav J.S."/>
            <person name="Pangilinan J."/>
            <person name="Larsson K.H."/>
            <person name="Matsuura K."/>
            <person name="Barry K."/>
            <person name="Labutti K."/>
            <person name="Kuo R."/>
            <person name="Ohm R.A."/>
            <person name="Bhattacharya S.S."/>
            <person name="Shirouzu T."/>
            <person name="Yoshinaga Y."/>
            <person name="Martin F.M."/>
            <person name="Grigoriev I.V."/>
            <person name="Hibbett D.S."/>
        </authorList>
    </citation>
    <scope>NUCLEOTIDE SEQUENCE [LARGE SCALE GENOMIC DNA]</scope>
    <source>
        <strain evidence="1 2">HHB12029</strain>
    </source>
</reference>
<protein>
    <submittedName>
        <fullName evidence="1">Uncharacterized protein</fullName>
    </submittedName>
</protein>
<dbReference type="AlphaFoldDB" id="A0A165LWQ7"/>
<sequence>MDCPIPSSDDVDLALHRRLLLDFRALTEDARAHALSRNAPVDFPIDWTHIEAMVETREALEKVIAAVFQELSDVFRTLRRLHGDAVQLHGDEIQAPPAELALRRREILEEMHARWTAEKAKDDRKRQREA</sequence>
<keyword evidence="2" id="KW-1185">Reference proteome</keyword>
<dbReference type="InParanoid" id="A0A165LWQ7"/>
<evidence type="ECO:0000313" key="2">
    <source>
        <dbReference type="Proteomes" id="UP000077266"/>
    </source>
</evidence>
<name>A0A165LWQ7_EXIGL</name>
<evidence type="ECO:0000313" key="1">
    <source>
        <dbReference type="EMBL" id="KZV98435.1"/>
    </source>
</evidence>
<dbReference type="Proteomes" id="UP000077266">
    <property type="component" value="Unassembled WGS sequence"/>
</dbReference>
<proteinExistence type="predicted"/>